<sequence length="325" mass="36721">MENKHLFKFQNTSNEQLILRFEKLVRTERKITHLVLLHIAEIEERKIYADLGFDGMYSYLTRGLGYSEGSAYRRLQSARLLKQVPAVAEEIENGSLNLTQLTEVQKCTKGQSAIIAQEVLSKIENKNTFETHKVLAVELGLPIQTHEKLKPQADDSVRMEITLTKEQFQELEEAKSLLSHICPDGSWSEIISILAKKFNTKKLAGRNTLTKENKPTVLKIPTQPVNATAVLQSLSRTSSSRKYLSVHTKRRLLQKAGGCCEFINPITKQKCGSKFQLQLDHIHPLALGGSNEINNLRILCRTHNIQAAESCGLDFKSSKELRLKS</sequence>
<evidence type="ECO:0000313" key="3">
    <source>
        <dbReference type="Proteomes" id="UP000075391"/>
    </source>
</evidence>
<dbReference type="Pfam" id="PF01844">
    <property type="entry name" value="HNH"/>
    <property type="match status" value="1"/>
</dbReference>
<dbReference type="InterPro" id="IPR002711">
    <property type="entry name" value="HNH"/>
</dbReference>
<proteinExistence type="predicted"/>
<dbReference type="GO" id="GO:0004519">
    <property type="term" value="F:endonuclease activity"/>
    <property type="evidence" value="ECO:0007669"/>
    <property type="project" value="InterPro"/>
</dbReference>
<evidence type="ECO:0000259" key="1">
    <source>
        <dbReference type="SMART" id="SM00507"/>
    </source>
</evidence>
<comment type="caution">
    <text evidence="2">The sequence shown here is derived from an EMBL/GenBank/DDBJ whole genome shotgun (WGS) entry which is preliminary data.</text>
</comment>
<reference evidence="2 3" key="1">
    <citation type="submission" date="2016-03" db="EMBL/GenBank/DDBJ databases">
        <authorList>
            <person name="Ploux O."/>
        </authorList>
    </citation>
    <scope>NUCLEOTIDE SEQUENCE [LARGE SCALE GENOMIC DNA]</scope>
    <source>
        <strain evidence="2 3">BER2</strain>
    </source>
</reference>
<dbReference type="EMBL" id="LUKF01000003">
    <property type="protein sequence ID" value="KYG70157.1"/>
    <property type="molecule type" value="Genomic_DNA"/>
</dbReference>
<dbReference type="SMART" id="SM00507">
    <property type="entry name" value="HNHc"/>
    <property type="match status" value="1"/>
</dbReference>
<dbReference type="Gene3D" id="1.10.30.50">
    <property type="match status" value="1"/>
</dbReference>
<dbReference type="InterPro" id="IPR003615">
    <property type="entry name" value="HNH_nuc"/>
</dbReference>
<dbReference type="CDD" id="cd00085">
    <property type="entry name" value="HNHc"/>
    <property type="match status" value="1"/>
</dbReference>
<accession>A0A150WUH5</accession>
<dbReference type="AlphaFoldDB" id="A0A150WUH5"/>
<gene>
    <name evidence="2" type="ORF">AZI85_15860</name>
</gene>
<dbReference type="OrthoDB" id="5295844at2"/>
<name>A0A150WUH5_BDEBC</name>
<dbReference type="Proteomes" id="UP000075391">
    <property type="component" value="Unassembled WGS sequence"/>
</dbReference>
<dbReference type="RefSeq" id="WP_063243065.1">
    <property type="nucleotide sequence ID" value="NZ_LUKF01000003.1"/>
</dbReference>
<dbReference type="GO" id="GO:0003676">
    <property type="term" value="F:nucleic acid binding"/>
    <property type="evidence" value="ECO:0007669"/>
    <property type="project" value="InterPro"/>
</dbReference>
<organism evidence="2 3">
    <name type="scientific">Bdellovibrio bacteriovorus</name>
    <dbReference type="NCBI Taxonomy" id="959"/>
    <lineage>
        <taxon>Bacteria</taxon>
        <taxon>Pseudomonadati</taxon>
        <taxon>Bdellovibrionota</taxon>
        <taxon>Bdellovibrionia</taxon>
        <taxon>Bdellovibrionales</taxon>
        <taxon>Pseudobdellovibrionaceae</taxon>
        <taxon>Bdellovibrio</taxon>
    </lineage>
</organism>
<dbReference type="GO" id="GO:0008270">
    <property type="term" value="F:zinc ion binding"/>
    <property type="evidence" value="ECO:0007669"/>
    <property type="project" value="InterPro"/>
</dbReference>
<protein>
    <recommendedName>
        <fullName evidence="1">HNH nuclease domain-containing protein</fullName>
    </recommendedName>
</protein>
<feature type="domain" description="HNH nuclease" evidence="1">
    <location>
        <begin position="247"/>
        <end position="305"/>
    </location>
</feature>
<evidence type="ECO:0000313" key="2">
    <source>
        <dbReference type="EMBL" id="KYG70157.1"/>
    </source>
</evidence>